<dbReference type="AlphaFoldDB" id="A0A7I8JED4"/>
<organism evidence="2">
    <name type="scientific">Spirodela intermedia</name>
    <name type="common">Intermediate duckweed</name>
    <dbReference type="NCBI Taxonomy" id="51605"/>
    <lineage>
        <taxon>Eukaryota</taxon>
        <taxon>Viridiplantae</taxon>
        <taxon>Streptophyta</taxon>
        <taxon>Embryophyta</taxon>
        <taxon>Tracheophyta</taxon>
        <taxon>Spermatophyta</taxon>
        <taxon>Magnoliopsida</taxon>
        <taxon>Liliopsida</taxon>
        <taxon>Araceae</taxon>
        <taxon>Lemnoideae</taxon>
        <taxon>Spirodela</taxon>
    </lineage>
</organism>
<dbReference type="Proteomes" id="UP001189122">
    <property type="component" value="Unassembled WGS sequence"/>
</dbReference>
<dbReference type="EMBL" id="CACRZD030000011">
    <property type="protein sequence ID" value="CAA6668524.1"/>
    <property type="molecule type" value="Genomic_DNA"/>
</dbReference>
<protein>
    <submittedName>
        <fullName evidence="2">Uncharacterized protein</fullName>
    </submittedName>
</protein>
<evidence type="ECO:0000313" key="2">
    <source>
        <dbReference type="EMBL" id="CAA2629280.1"/>
    </source>
</evidence>
<evidence type="ECO:0000256" key="1">
    <source>
        <dbReference type="SAM" id="MobiDB-lite"/>
    </source>
</evidence>
<keyword evidence="3" id="KW-1185">Reference proteome</keyword>
<reference evidence="2 3" key="1">
    <citation type="submission" date="2019-12" db="EMBL/GenBank/DDBJ databases">
        <authorList>
            <person name="Scholz U."/>
            <person name="Mascher M."/>
            <person name="Fiebig A."/>
        </authorList>
    </citation>
    <scope>NUCLEOTIDE SEQUENCE</scope>
</reference>
<sequence>MCVPPLPSSPPPSFTPLPCPSPPLAEASPSVFTNAVAVCVRIADHPPRPRGGK</sequence>
<accession>A0A7I8JED4</accession>
<dbReference type="EMBL" id="LR743598">
    <property type="protein sequence ID" value="CAA2629280.1"/>
    <property type="molecule type" value="Genomic_DNA"/>
</dbReference>
<name>A0A7I8JED4_SPIIN</name>
<proteinExistence type="predicted"/>
<feature type="region of interest" description="Disordered" evidence="1">
    <location>
        <begin position="1"/>
        <end position="20"/>
    </location>
</feature>
<evidence type="ECO:0000313" key="3">
    <source>
        <dbReference type="Proteomes" id="UP001189122"/>
    </source>
</evidence>
<gene>
    <name evidence="2" type="ORF">SI7747_11014918</name>
</gene>